<name>A0A811U518_CERCA</name>
<organism evidence="2 3">
    <name type="scientific">Ceratitis capitata</name>
    <name type="common">Mediterranean fruit fly</name>
    <name type="synonym">Tephritis capitata</name>
    <dbReference type="NCBI Taxonomy" id="7213"/>
    <lineage>
        <taxon>Eukaryota</taxon>
        <taxon>Metazoa</taxon>
        <taxon>Ecdysozoa</taxon>
        <taxon>Arthropoda</taxon>
        <taxon>Hexapoda</taxon>
        <taxon>Insecta</taxon>
        <taxon>Pterygota</taxon>
        <taxon>Neoptera</taxon>
        <taxon>Endopterygota</taxon>
        <taxon>Diptera</taxon>
        <taxon>Brachycera</taxon>
        <taxon>Muscomorpha</taxon>
        <taxon>Tephritoidea</taxon>
        <taxon>Tephritidae</taxon>
        <taxon>Ceratitis</taxon>
        <taxon>Ceratitis</taxon>
    </lineage>
</organism>
<gene>
    <name evidence="2" type="ORF">CCAP1982_LOCUS1219</name>
</gene>
<dbReference type="Proteomes" id="UP000606786">
    <property type="component" value="Unassembled WGS sequence"/>
</dbReference>
<proteinExistence type="predicted"/>
<comment type="caution">
    <text evidence="2">The sequence shown here is derived from an EMBL/GenBank/DDBJ whole genome shotgun (WGS) entry which is preliminary data.</text>
</comment>
<feature type="compositionally biased region" description="Polar residues" evidence="1">
    <location>
        <begin position="56"/>
        <end position="66"/>
    </location>
</feature>
<keyword evidence="3" id="KW-1185">Reference proteome</keyword>
<sequence length="66" mass="7373">MEAVLIGSSWQETLQPAKTLMQQQSAVVSQVLQANSTSNNNSHTTSDHMSFPELWRNNSKNDNQLV</sequence>
<dbReference type="EMBL" id="CAJHJT010000001">
    <property type="protein sequence ID" value="CAD6992355.1"/>
    <property type="molecule type" value="Genomic_DNA"/>
</dbReference>
<reference evidence="2" key="1">
    <citation type="submission" date="2020-11" db="EMBL/GenBank/DDBJ databases">
        <authorList>
            <person name="Whitehead M."/>
        </authorList>
    </citation>
    <scope>NUCLEOTIDE SEQUENCE</scope>
    <source>
        <strain evidence="2">EGII</strain>
    </source>
</reference>
<dbReference type="AlphaFoldDB" id="A0A811U518"/>
<evidence type="ECO:0000313" key="3">
    <source>
        <dbReference type="Proteomes" id="UP000606786"/>
    </source>
</evidence>
<evidence type="ECO:0000256" key="1">
    <source>
        <dbReference type="SAM" id="MobiDB-lite"/>
    </source>
</evidence>
<feature type="region of interest" description="Disordered" evidence="1">
    <location>
        <begin position="33"/>
        <end position="66"/>
    </location>
</feature>
<feature type="compositionally biased region" description="Low complexity" evidence="1">
    <location>
        <begin position="33"/>
        <end position="44"/>
    </location>
</feature>
<protein>
    <submittedName>
        <fullName evidence="2">(Mediterranean fruit fly) hypothetical protein</fullName>
    </submittedName>
</protein>
<evidence type="ECO:0000313" key="2">
    <source>
        <dbReference type="EMBL" id="CAD6992355.1"/>
    </source>
</evidence>
<accession>A0A811U518</accession>